<evidence type="ECO:0000256" key="4">
    <source>
        <dbReference type="ARBA" id="ARBA00004659"/>
    </source>
</evidence>
<sequence>MDITDDTKRLNSYSAIDEFVKSIEVSKNEAQAIDALAAYQSSLSNLNEPWKDVPNLYALGLLYMHFNAYSWAITAFRQALYVEPTFERSRDVHVRLGLIFKTLKDFRLCEKHLKIALDDARPCNLSPAEIKFHLAHLLEIQGNFKGAIEAYESLLQDNRIGLTKHLTADIHRQLGWIHLYEKTPAPNSTTASANSTNKQQLIQQKLERAVTHFEISSNTKIDSRTSYYLGRCYSILGKTYDALNAYKNVIDRNETNADMWCSVGTLYQRGNQPHDAMQAYIRSLQYDKSHTQAWTNLGLLYENCQRFSDALRCYQHAQRANASSTDRSIQERISFLQSQFPRTDTEFGRSNSGFPSLKDLWNFERANIVNNRTEKSSTKETITCRPHSANFCKMNDPLNHDISNRSHSDSNGIILNQKDHKPKLDDSSQTPSVSMSLNGISSSSTIMASNKQDMKSSQTKDLQNGATVPLLQTKFNIKSTTQPSQQTTMPKLSINMTAEQVIEACKNLLTAKKIDINLLSDDTRPPYPKFSPRPHNTKDRLTPPPPSLFLETKKDALSSKLQDFCHNNPVVLVRNFAGVLKLDLGLFSTRSLVESNSEHQTDVATHIFQPIEENWDRNLGKSVWGCECRKAQMALSRYANYQATSFIESLREEQDHSNSHNSKQSFNMTRESESDSNGSASQASVFKVSGQTMVSNLPQSNYMSNSNSSTPSVNALGQSTINSFSPMATSNSASVPQSTLQVKTANSSPNKRFKRDDVPKFVRAAFNIDLSDEKKWRPQLQELNKVPVFLRVVSASNMLSHVGREIPGMNTVHMSMQVPGCRLFGHQTQNNFCSININVGPGECEWFAVANEYAPKMAKLCSQNGIDFTSDDWWPKLSSLYANNIPVYRFVQRPGDLVWMNAGTINWMQSIGWCNSISWNVGPLLEKQYTAAAIKYECNRFEFRRSAVPMIQLTWNLAYHLNLLYDEALYVCIKRVMMKSLIYCKLVIDIVMKSRNQEIKMRSKTIESQHSHVFTSHCVTCEYSTSASRDFDNSLCGSIFVCIMGTSDSSKVESVKLIESTFGMYPNFPKPGILFRDIMPVFTVPKALNQLVELMSDMVKSVRCDRIIGIESRGFLLGPAIAMRIQVPFVPVRKKGKLPGKVLAVEYALEYGHDQLEVQESAMPKGGNCVIIDDLVATGGSLLATKQLIERTGSKATACVVVIELEELNGKARLDQTPVLSIFKY</sequence>
<feature type="repeat" description="TPR" evidence="14">
    <location>
        <begin position="223"/>
        <end position="256"/>
    </location>
</feature>
<keyword evidence="12" id="KW-0539">Nucleus</keyword>
<protein>
    <recommendedName>
        <fullName evidence="7">Adenine phosphoribosyltransferase</fullName>
        <ecNumber evidence="6">2.4.2.7</ecNumber>
    </recommendedName>
</protein>
<feature type="compositionally biased region" description="Polar residues" evidence="15">
    <location>
        <begin position="727"/>
        <end position="750"/>
    </location>
</feature>
<dbReference type="PANTHER" id="PTHR14017">
    <property type="entry name" value="LYSINE-SPECIFIC DEMETHYLASE"/>
    <property type="match status" value="1"/>
</dbReference>
<feature type="domain" description="JmjC" evidence="16">
    <location>
        <begin position="775"/>
        <end position="938"/>
    </location>
</feature>
<evidence type="ECO:0000256" key="3">
    <source>
        <dbReference type="ARBA" id="ARBA00004496"/>
    </source>
</evidence>
<dbReference type="SMART" id="SM00028">
    <property type="entry name" value="TPR"/>
    <property type="match status" value="6"/>
</dbReference>
<dbReference type="InterPro" id="IPR019734">
    <property type="entry name" value="TPR_rpt"/>
</dbReference>
<evidence type="ECO:0000256" key="2">
    <source>
        <dbReference type="ARBA" id="ARBA00004123"/>
    </source>
</evidence>
<evidence type="ECO:0000313" key="17">
    <source>
        <dbReference type="EMBL" id="KAG9510826.1"/>
    </source>
</evidence>
<feature type="repeat" description="TPR" evidence="14">
    <location>
        <begin position="257"/>
        <end position="290"/>
    </location>
</feature>
<gene>
    <name evidence="17" type="primary">KDM6A</name>
    <name evidence="17" type="ORF">GZH46_00615</name>
</gene>
<comment type="pathway">
    <text evidence="4">Purine metabolism; AMP biosynthesis via salvage pathway; AMP from adenine: step 1/1.</text>
</comment>
<accession>A0ABQ7SBR8</accession>
<evidence type="ECO:0000256" key="5">
    <source>
        <dbReference type="ARBA" id="ARBA00008391"/>
    </source>
</evidence>
<dbReference type="NCBIfam" id="NF002636">
    <property type="entry name" value="PRK02304.1-5"/>
    <property type="match status" value="1"/>
</dbReference>
<feature type="repeat" description="TPR" evidence="14">
    <location>
        <begin position="291"/>
        <end position="324"/>
    </location>
</feature>
<dbReference type="HAMAP" id="MF_00004">
    <property type="entry name" value="Aden_phosphoribosyltr"/>
    <property type="match status" value="1"/>
</dbReference>
<comment type="similarity">
    <text evidence="13">Belongs to the UTX family.</text>
</comment>
<dbReference type="Pfam" id="PF02373">
    <property type="entry name" value="JmjC"/>
    <property type="match status" value="1"/>
</dbReference>
<feature type="region of interest" description="Disordered" evidence="15">
    <location>
        <begin position="403"/>
        <end position="437"/>
    </location>
</feature>
<feature type="compositionally biased region" description="Polar residues" evidence="15">
    <location>
        <begin position="427"/>
        <end position="437"/>
    </location>
</feature>
<feature type="repeat" description="TPR" evidence="14">
    <location>
        <begin position="53"/>
        <end position="86"/>
    </location>
</feature>
<name>A0ABQ7SBR8_9ACAR</name>
<evidence type="ECO:0000256" key="10">
    <source>
        <dbReference type="ARBA" id="ARBA00022679"/>
    </source>
</evidence>
<keyword evidence="9" id="KW-0328">Glycosyltransferase</keyword>
<proteinExistence type="inferred from homology"/>
<feature type="region of interest" description="Disordered" evidence="15">
    <location>
        <begin position="651"/>
        <end position="683"/>
    </location>
</feature>
<evidence type="ECO:0000313" key="18">
    <source>
        <dbReference type="Proteomes" id="UP000825002"/>
    </source>
</evidence>
<dbReference type="EC" id="2.4.2.7" evidence="6"/>
<dbReference type="Pfam" id="PF21322">
    <property type="entry name" value="KDM6_C-hel"/>
    <property type="match status" value="1"/>
</dbReference>
<evidence type="ECO:0000256" key="15">
    <source>
        <dbReference type="SAM" id="MobiDB-lite"/>
    </source>
</evidence>
<dbReference type="PROSITE" id="PS50005">
    <property type="entry name" value="TPR"/>
    <property type="match status" value="4"/>
</dbReference>
<keyword evidence="8" id="KW-0963">Cytoplasm</keyword>
<dbReference type="Proteomes" id="UP000825002">
    <property type="component" value="Unassembled WGS sequence"/>
</dbReference>
<dbReference type="InterPro" id="IPR029057">
    <property type="entry name" value="PRTase-like"/>
</dbReference>
<reference evidence="17 18" key="1">
    <citation type="submission" date="2020-10" db="EMBL/GenBank/DDBJ databases">
        <authorList>
            <person name="Klimov P.B."/>
            <person name="Dyachkov S.M."/>
            <person name="Chetverikov P.E."/>
        </authorList>
    </citation>
    <scope>NUCLEOTIDE SEQUENCE [LARGE SCALE GENOMIC DNA]</scope>
    <source>
        <strain evidence="17">BMOC 18-1129-001#AD2665</strain>
        <tissue evidence="17">Entire mites</tissue>
    </source>
</reference>
<dbReference type="Pfam" id="PF13181">
    <property type="entry name" value="TPR_8"/>
    <property type="match status" value="1"/>
</dbReference>
<dbReference type="InterPro" id="IPR000836">
    <property type="entry name" value="PRTase_dom"/>
</dbReference>
<dbReference type="Gene3D" id="1.25.40.10">
    <property type="entry name" value="Tetratricopeptide repeat domain"/>
    <property type="match status" value="2"/>
</dbReference>
<evidence type="ECO:0000256" key="8">
    <source>
        <dbReference type="ARBA" id="ARBA00022490"/>
    </source>
</evidence>
<dbReference type="InterPro" id="IPR051630">
    <property type="entry name" value="Corepressor-Demethylase"/>
</dbReference>
<dbReference type="SUPFAM" id="SSF48452">
    <property type="entry name" value="TPR-like"/>
    <property type="match status" value="1"/>
</dbReference>
<feature type="region of interest" description="Disordered" evidence="15">
    <location>
        <begin position="522"/>
        <end position="543"/>
    </location>
</feature>
<feature type="compositionally biased region" description="Polar residues" evidence="15">
    <location>
        <begin position="659"/>
        <end position="683"/>
    </location>
</feature>
<organism evidence="17 18">
    <name type="scientific">Fragariocoptes setiger</name>
    <dbReference type="NCBI Taxonomy" id="1670756"/>
    <lineage>
        <taxon>Eukaryota</taxon>
        <taxon>Metazoa</taxon>
        <taxon>Ecdysozoa</taxon>
        <taxon>Arthropoda</taxon>
        <taxon>Chelicerata</taxon>
        <taxon>Arachnida</taxon>
        <taxon>Acari</taxon>
        <taxon>Acariformes</taxon>
        <taxon>Trombidiformes</taxon>
        <taxon>Prostigmata</taxon>
        <taxon>Eupodina</taxon>
        <taxon>Eriophyoidea</taxon>
        <taxon>Phytoptidae</taxon>
        <taxon>Fragariocoptes</taxon>
    </lineage>
</organism>
<comment type="catalytic activity">
    <reaction evidence="1">
        <text>AMP + diphosphate = 5-phospho-alpha-D-ribose 1-diphosphate + adenine</text>
        <dbReference type="Rhea" id="RHEA:16609"/>
        <dbReference type="ChEBI" id="CHEBI:16708"/>
        <dbReference type="ChEBI" id="CHEBI:33019"/>
        <dbReference type="ChEBI" id="CHEBI:58017"/>
        <dbReference type="ChEBI" id="CHEBI:456215"/>
        <dbReference type="EC" id="2.4.2.7"/>
    </reaction>
</comment>
<feature type="region of interest" description="Disordered" evidence="15">
    <location>
        <begin position="727"/>
        <end position="754"/>
    </location>
</feature>
<evidence type="ECO:0000256" key="1">
    <source>
        <dbReference type="ARBA" id="ARBA00000868"/>
    </source>
</evidence>
<keyword evidence="10" id="KW-0808">Transferase</keyword>
<dbReference type="CDD" id="cd06223">
    <property type="entry name" value="PRTases_typeI"/>
    <property type="match status" value="1"/>
</dbReference>
<evidence type="ECO:0000259" key="16">
    <source>
        <dbReference type="PROSITE" id="PS51184"/>
    </source>
</evidence>
<evidence type="ECO:0000256" key="7">
    <source>
        <dbReference type="ARBA" id="ARBA00017366"/>
    </source>
</evidence>
<dbReference type="Gene3D" id="3.40.50.2020">
    <property type="match status" value="1"/>
</dbReference>
<evidence type="ECO:0000256" key="9">
    <source>
        <dbReference type="ARBA" id="ARBA00022676"/>
    </source>
</evidence>
<dbReference type="SUPFAM" id="SSF51197">
    <property type="entry name" value="Clavaminate synthase-like"/>
    <property type="match status" value="1"/>
</dbReference>
<dbReference type="Gene3D" id="2.60.120.650">
    <property type="entry name" value="Cupin"/>
    <property type="match status" value="1"/>
</dbReference>
<evidence type="ECO:0000256" key="13">
    <source>
        <dbReference type="ARBA" id="ARBA00034483"/>
    </source>
</evidence>
<evidence type="ECO:0000256" key="11">
    <source>
        <dbReference type="ARBA" id="ARBA00022726"/>
    </source>
</evidence>
<dbReference type="SUPFAM" id="SSF53271">
    <property type="entry name" value="PRTase-like"/>
    <property type="match status" value="1"/>
</dbReference>
<evidence type="ECO:0000256" key="6">
    <source>
        <dbReference type="ARBA" id="ARBA00011893"/>
    </source>
</evidence>
<dbReference type="Gene3D" id="1.20.58.1370">
    <property type="match status" value="1"/>
</dbReference>
<dbReference type="SMART" id="SM00558">
    <property type="entry name" value="JmjC"/>
    <property type="match status" value="1"/>
</dbReference>
<dbReference type="Pfam" id="PF00156">
    <property type="entry name" value="Pribosyltran"/>
    <property type="match status" value="1"/>
</dbReference>
<comment type="caution">
    <text evidence="17">The sequence shown here is derived from an EMBL/GenBank/DDBJ whole genome shotgun (WGS) entry which is preliminary data.</text>
</comment>
<keyword evidence="14" id="KW-0802">TPR repeat</keyword>
<evidence type="ECO:0000256" key="14">
    <source>
        <dbReference type="PROSITE-ProRule" id="PRU00339"/>
    </source>
</evidence>
<dbReference type="InterPro" id="IPR011990">
    <property type="entry name" value="TPR-like_helical_dom_sf"/>
</dbReference>
<dbReference type="InterPro" id="IPR005764">
    <property type="entry name" value="Ade_phspho_trans"/>
</dbReference>
<comment type="similarity">
    <text evidence="5">Belongs to the purine/pyrimidine phosphoribosyltransferase family.</text>
</comment>
<evidence type="ECO:0000256" key="12">
    <source>
        <dbReference type="ARBA" id="ARBA00023242"/>
    </source>
</evidence>
<keyword evidence="11" id="KW-0660">Purine salvage</keyword>
<dbReference type="EMBL" id="JAIFTH010000070">
    <property type="protein sequence ID" value="KAG9510826.1"/>
    <property type="molecule type" value="Genomic_DNA"/>
</dbReference>
<dbReference type="InterPro" id="IPR003347">
    <property type="entry name" value="JmjC_dom"/>
</dbReference>
<dbReference type="NCBIfam" id="TIGR01090">
    <property type="entry name" value="apt"/>
    <property type="match status" value="1"/>
</dbReference>
<keyword evidence="18" id="KW-1185">Reference proteome</keyword>
<dbReference type="PROSITE" id="PS51184">
    <property type="entry name" value="JMJC"/>
    <property type="match status" value="1"/>
</dbReference>
<comment type="subcellular location">
    <subcellularLocation>
        <location evidence="3">Cytoplasm</location>
    </subcellularLocation>
    <subcellularLocation>
        <location evidence="2">Nucleus</location>
    </subcellularLocation>
</comment>
<dbReference type="InterPro" id="IPR048562">
    <property type="entry name" value="KDM6A_B-like_C-hel"/>
</dbReference>
<dbReference type="PANTHER" id="PTHR14017:SF1">
    <property type="entry name" value="LD02225P"/>
    <property type="match status" value="1"/>
</dbReference>
<feature type="compositionally biased region" description="Basic and acidic residues" evidence="15">
    <location>
        <begin position="417"/>
        <end position="426"/>
    </location>
</feature>